<keyword evidence="4 10" id="KW-0436">Ligase</keyword>
<evidence type="ECO:0000256" key="7">
    <source>
        <dbReference type="ARBA" id="ARBA00022840"/>
    </source>
</evidence>
<organism evidence="11 12">
    <name type="scientific">Chelatococcus albus</name>
    <dbReference type="NCBI Taxonomy" id="3047466"/>
    <lineage>
        <taxon>Bacteria</taxon>
        <taxon>Pseudomonadati</taxon>
        <taxon>Pseudomonadota</taxon>
        <taxon>Alphaproteobacteria</taxon>
        <taxon>Hyphomicrobiales</taxon>
        <taxon>Chelatococcaceae</taxon>
        <taxon>Chelatococcus</taxon>
    </lineage>
</organism>
<evidence type="ECO:0000256" key="6">
    <source>
        <dbReference type="ARBA" id="ARBA00022741"/>
    </source>
</evidence>
<dbReference type="PIRSF" id="PIRSF017901">
    <property type="entry name" value="GCL"/>
    <property type="match status" value="1"/>
</dbReference>
<dbReference type="EMBL" id="JASJEV010000015">
    <property type="protein sequence ID" value="MDJ1160018.1"/>
    <property type="molecule type" value="Genomic_DNA"/>
</dbReference>
<evidence type="ECO:0000313" key="11">
    <source>
        <dbReference type="EMBL" id="MDJ1160018.1"/>
    </source>
</evidence>
<comment type="function">
    <text evidence="10">Catalyzes the synthesis of gamma-glutamylcysteine (gamma-GC).</text>
</comment>
<dbReference type="Pfam" id="PF04107">
    <property type="entry name" value="GCS2"/>
    <property type="match status" value="1"/>
</dbReference>
<dbReference type="InterPro" id="IPR011556">
    <property type="entry name" value="Glut_cys_lig_pln_type"/>
</dbReference>
<keyword evidence="8" id="KW-0809">Transit peptide</keyword>
<dbReference type="InterPro" id="IPR006336">
    <property type="entry name" value="GCS2"/>
</dbReference>
<comment type="subunit">
    <text evidence="3">Homodimer or monomer when oxidized or reduced, respectively.</text>
</comment>
<evidence type="ECO:0000256" key="8">
    <source>
        <dbReference type="ARBA" id="ARBA00022946"/>
    </source>
</evidence>
<protein>
    <recommendedName>
        <fullName evidence="10">Glutamate--cysteine ligase</fullName>
        <ecNumber evidence="10">6.3.2.2</ecNumber>
    </recommendedName>
</protein>
<evidence type="ECO:0000313" key="12">
    <source>
        <dbReference type="Proteomes" id="UP001321492"/>
    </source>
</evidence>
<comment type="similarity">
    <text evidence="2">Belongs to the carboxylate-amine ligase family. Glutamate--cysteine ligase type 2 subfamily.</text>
</comment>
<accession>A0ABT7AKW7</accession>
<name>A0ABT7AKW7_9HYPH</name>
<evidence type="ECO:0000256" key="1">
    <source>
        <dbReference type="ARBA" id="ARBA00005006"/>
    </source>
</evidence>
<gene>
    <name evidence="11" type="ORF">QNA08_17530</name>
</gene>
<dbReference type="GO" id="GO:0004357">
    <property type="term" value="F:glutamate-cysteine ligase activity"/>
    <property type="evidence" value="ECO:0007669"/>
    <property type="project" value="UniProtKB-EC"/>
</dbReference>
<dbReference type="SUPFAM" id="SSF55931">
    <property type="entry name" value="Glutamine synthetase/guanido kinase"/>
    <property type="match status" value="1"/>
</dbReference>
<keyword evidence="9" id="KW-1015">Disulfide bond</keyword>
<proteinExistence type="inferred from homology"/>
<reference evidence="11 12" key="1">
    <citation type="submission" date="2023-05" db="EMBL/GenBank/DDBJ databases">
        <title>Chelatococcus sp. nov., a moderately thermophilic bacterium isolated from hot spring microbial mat.</title>
        <authorList>
            <person name="Hu C.-J."/>
            <person name="Li W.-J."/>
        </authorList>
    </citation>
    <scope>NUCLEOTIDE SEQUENCE [LARGE SCALE GENOMIC DNA]</scope>
    <source>
        <strain evidence="11 12">SYSU G07232</strain>
    </source>
</reference>
<dbReference type="InterPro" id="IPR014746">
    <property type="entry name" value="Gln_synth/guanido_kin_cat_dom"/>
</dbReference>
<evidence type="ECO:0000256" key="9">
    <source>
        <dbReference type="ARBA" id="ARBA00023157"/>
    </source>
</evidence>
<dbReference type="PANTHER" id="PTHR34378">
    <property type="entry name" value="GLUTAMATE--CYSTEINE LIGASE, CHLOROPLASTIC"/>
    <property type="match status" value="1"/>
</dbReference>
<keyword evidence="5" id="KW-0317">Glutathione biosynthesis</keyword>
<evidence type="ECO:0000256" key="5">
    <source>
        <dbReference type="ARBA" id="ARBA00022684"/>
    </source>
</evidence>
<comment type="caution">
    <text evidence="11">The sequence shown here is derived from an EMBL/GenBank/DDBJ whole genome shotgun (WGS) entry which is preliminary data.</text>
</comment>
<dbReference type="Proteomes" id="UP001321492">
    <property type="component" value="Unassembled WGS sequence"/>
</dbReference>
<comment type="catalytic activity">
    <reaction evidence="10">
        <text>L-cysteine + L-glutamate + ATP = gamma-L-glutamyl-L-cysteine + ADP + phosphate + H(+)</text>
        <dbReference type="Rhea" id="RHEA:13285"/>
        <dbReference type="ChEBI" id="CHEBI:15378"/>
        <dbReference type="ChEBI" id="CHEBI:29985"/>
        <dbReference type="ChEBI" id="CHEBI:30616"/>
        <dbReference type="ChEBI" id="CHEBI:35235"/>
        <dbReference type="ChEBI" id="CHEBI:43474"/>
        <dbReference type="ChEBI" id="CHEBI:58173"/>
        <dbReference type="ChEBI" id="CHEBI:456216"/>
        <dbReference type="EC" id="6.3.2.2"/>
    </reaction>
</comment>
<evidence type="ECO:0000256" key="10">
    <source>
        <dbReference type="PIRNR" id="PIRNR017901"/>
    </source>
</evidence>
<dbReference type="NCBIfam" id="TIGR01436">
    <property type="entry name" value="glu_cys_lig_pln"/>
    <property type="match status" value="1"/>
</dbReference>
<dbReference type="Gene3D" id="3.30.590.20">
    <property type="match status" value="1"/>
</dbReference>
<evidence type="ECO:0000256" key="2">
    <source>
        <dbReference type="ARBA" id="ARBA00010253"/>
    </source>
</evidence>
<comment type="similarity">
    <text evidence="10">Belongs to the glutamate--cysteine ligase type 2 family. EgtA subfamily.</text>
</comment>
<dbReference type="PANTHER" id="PTHR34378:SF1">
    <property type="entry name" value="GLUTAMATE--CYSTEINE LIGASE, CHLOROPLASTIC"/>
    <property type="match status" value="1"/>
</dbReference>
<keyword evidence="12" id="KW-1185">Reference proteome</keyword>
<dbReference type="InterPro" id="IPR035434">
    <property type="entry name" value="GCL_bact_plant"/>
</dbReference>
<keyword evidence="7 10" id="KW-0067">ATP-binding</keyword>
<keyword evidence="6 10" id="KW-0547">Nucleotide-binding</keyword>
<sequence length="461" mass="51061">MARDVSDSTPVGSRDDLVAYLAAGSKPRSAWRIGTEHEKVPFYVADNSPVPYEGRDGGRIGGIRKLLEGMQGLLGWQPIMEGDHPIGLYDVTGGGAISLEPGGQFELSGAPLESVHQTCCELHAHLAQLKEVARPLGIGFLALGMSPKWTREETPVMPKGRYDIMRRYMPKVGGHGLDMMFRTATVQVNLDFGSEADMVKKLRVSLALQPVATALFANSPFTDGRPNGFLSMRSEIWRDTDGDRTGMMPFAFEEGMGFERYVDYALDVPMYFVKRGDTYHDVAGASFRDLLAGRLPQLPGERATLSDWANHLSTLFPEVRLKRYLEMRGSDGGPTGMLCAEPAFWAGLFYDELALDGAWELVKGWTAADRQMLRDIVPREGLRSTVAGRSLRDVARDALALSRAGLARRARLDAQGRDETMFLEPLERIVAEGRTLADILLAKYHNDWHGSVEPAFRKYAY</sequence>
<evidence type="ECO:0000256" key="4">
    <source>
        <dbReference type="ARBA" id="ARBA00022598"/>
    </source>
</evidence>
<dbReference type="EC" id="6.3.2.2" evidence="10"/>
<dbReference type="RefSeq" id="WP_283742016.1">
    <property type="nucleotide sequence ID" value="NZ_JASJEV010000015.1"/>
</dbReference>
<comment type="pathway">
    <text evidence="1">Sulfur metabolism; glutathione biosynthesis; glutathione from L-cysteine and L-glutamate: step 1/2.</text>
</comment>
<evidence type="ECO:0000256" key="3">
    <source>
        <dbReference type="ARBA" id="ARBA00011153"/>
    </source>
</evidence>